<evidence type="ECO:0000256" key="1">
    <source>
        <dbReference type="SAM" id="SignalP"/>
    </source>
</evidence>
<feature type="chain" id="PRO_5035456077" evidence="1">
    <location>
        <begin position="20"/>
        <end position="202"/>
    </location>
</feature>
<evidence type="ECO:0000313" key="3">
    <source>
        <dbReference type="Proteomes" id="UP000796761"/>
    </source>
</evidence>
<name>A0A8K1GWC6_9PASS</name>
<feature type="signal peptide" evidence="1">
    <location>
        <begin position="1"/>
        <end position="19"/>
    </location>
</feature>
<protein>
    <submittedName>
        <fullName evidence="2">Uncharacterized protein</fullName>
    </submittedName>
</protein>
<sequence>MLAVSCGLLALRMVGQAEGGQEQVRIPTPQKECEALAPWPQAGQKCIGLISLASNLYETVLARGKGKQFSELNRPYFRGKFGMNEPLWKIINIHCLPAQRISSFTPLCLKGYPHLVGAEGEPSLQLSLAHEYSGGISSAWRYPFKEDLATKKTGYCLLLRDGSAGMNPIFLLIQRPAYTAANGKKIRSHNPVPWKKEIEVSG</sequence>
<organism evidence="2 3">
    <name type="scientific">Zosterops borbonicus</name>
    <dbReference type="NCBI Taxonomy" id="364589"/>
    <lineage>
        <taxon>Eukaryota</taxon>
        <taxon>Metazoa</taxon>
        <taxon>Chordata</taxon>
        <taxon>Craniata</taxon>
        <taxon>Vertebrata</taxon>
        <taxon>Euteleostomi</taxon>
        <taxon>Archelosauria</taxon>
        <taxon>Archosauria</taxon>
        <taxon>Dinosauria</taxon>
        <taxon>Saurischia</taxon>
        <taxon>Theropoda</taxon>
        <taxon>Coelurosauria</taxon>
        <taxon>Aves</taxon>
        <taxon>Neognathae</taxon>
        <taxon>Neoaves</taxon>
        <taxon>Telluraves</taxon>
        <taxon>Australaves</taxon>
        <taxon>Passeriformes</taxon>
        <taxon>Sylvioidea</taxon>
        <taxon>Zosteropidae</taxon>
        <taxon>Zosterops</taxon>
    </lineage>
</organism>
<keyword evidence="3" id="KW-1185">Reference proteome</keyword>
<evidence type="ECO:0000313" key="2">
    <source>
        <dbReference type="EMBL" id="TRZ26436.1"/>
    </source>
</evidence>
<dbReference type="AlphaFoldDB" id="A0A8K1GWC6"/>
<keyword evidence="1" id="KW-0732">Signal</keyword>
<gene>
    <name evidence="2" type="ORF">HGM15179_000593</name>
</gene>
<comment type="caution">
    <text evidence="2">The sequence shown here is derived from an EMBL/GenBank/DDBJ whole genome shotgun (WGS) entry which is preliminary data.</text>
</comment>
<accession>A0A8K1GWC6</accession>
<dbReference type="EMBL" id="SWJQ01000013">
    <property type="protein sequence ID" value="TRZ26436.1"/>
    <property type="molecule type" value="Genomic_DNA"/>
</dbReference>
<dbReference type="Proteomes" id="UP000796761">
    <property type="component" value="Unassembled WGS sequence"/>
</dbReference>
<proteinExistence type="predicted"/>
<reference evidence="2" key="1">
    <citation type="submission" date="2019-04" db="EMBL/GenBank/DDBJ databases">
        <title>Genome assembly of Zosterops borbonicus 15179.</title>
        <authorList>
            <person name="Leroy T."/>
            <person name="Anselmetti Y."/>
            <person name="Tilak M.-K."/>
            <person name="Nabholz B."/>
        </authorList>
    </citation>
    <scope>NUCLEOTIDE SEQUENCE</scope>
    <source>
        <strain evidence="2">HGM_15179</strain>
        <tissue evidence="2">Muscle</tissue>
    </source>
</reference>